<keyword evidence="4" id="KW-1133">Transmembrane helix</keyword>
<dbReference type="InterPro" id="IPR011009">
    <property type="entry name" value="Kinase-like_dom_sf"/>
</dbReference>
<sequence length="833" mass="92863">MLILEKADMNLAEFLQNKLFARRDGCGTEDIESGPTDTPQDAPSAFRRWTSLEAFAPDPYEIVRRLCIDIGHGLGAIHHHKFSHGDLKPANILVFRPGTTGGNLRWVAKICDFGLSSGDDEPGSAGQEYRGTNGWLPPEKEINKPLLAENLRKCDVYVYGLVVWSAFFNKGWHRHSWGLDELMGDMERLPNLRPFSPFLLFGRMSLRKGIQDLIQEATKELAERNMEPWKFLYTGREQSPPPCPAAVEDHSLPENDSGSWPEAWTKRWAASQPPRLDAVRVSAAQRLAYKDLHWWATNSIEDDPNSSADSQTRVDGVARPAESTPPELLQIQNGISSRSAVSANQSPTAPFQNSSRMVSLVARDVDDWPLATTEFTTEKRKASVKEVQTNLVWLTDQHSRSPLAATSGLAQELYYHARYRSRIKPEWWSACEAPEEINILERALKLAPAIDTCTLAWLAKGEIGGWEARSLATKLCVWTDLFNASRYDESERLSVLLALIQAGTPVERELPLGTHRTQETILLSYIRRSRSAIIPVVITQLLRVFQRRPISNKITIDTEAYITGDSLRSSVRASKILLNDMLRLSQRDPPEIDPATAASRPQQITGLPPLPGEDTALLPSQDLPAGWREVNADKKRGPGRFLTKPGPGCSLFRSGEIRIGDLSANSRVVSYLALSSPTLRASGGGNGDIAHQRRDSIDARFPIYDEEWFTSEWLSSRPHNDVLGDITDPWKLQSFTVRLPTLNIMETTWFYLQWLADFIWSLVQLLGVLGGGFGMLLGLFLSLAAIPGGAIGAIYILMALCSNTPDGITWDGKECKQCPWVSVFYLGCNDKPI</sequence>
<dbReference type="Proteomes" id="UP001302745">
    <property type="component" value="Unassembled WGS sequence"/>
</dbReference>
<reference evidence="6" key="2">
    <citation type="submission" date="2023-05" db="EMBL/GenBank/DDBJ databases">
        <authorList>
            <consortium name="Lawrence Berkeley National Laboratory"/>
            <person name="Steindorff A."/>
            <person name="Hensen N."/>
            <person name="Bonometti L."/>
            <person name="Westerberg I."/>
            <person name="Brannstrom I.O."/>
            <person name="Guillou S."/>
            <person name="Cros-Aarteil S."/>
            <person name="Calhoun S."/>
            <person name="Haridas S."/>
            <person name="Kuo A."/>
            <person name="Mondo S."/>
            <person name="Pangilinan J."/>
            <person name="Riley R."/>
            <person name="Labutti K."/>
            <person name="Andreopoulos B."/>
            <person name="Lipzen A."/>
            <person name="Chen C."/>
            <person name="Yanf M."/>
            <person name="Daum C."/>
            <person name="Ng V."/>
            <person name="Clum A."/>
            <person name="Ohm R."/>
            <person name="Martin F."/>
            <person name="Silar P."/>
            <person name="Natvig D."/>
            <person name="Lalanne C."/>
            <person name="Gautier V."/>
            <person name="Ament-Velasquez S.L."/>
            <person name="Kruys A."/>
            <person name="Hutchinson M.I."/>
            <person name="Powell A.J."/>
            <person name="Barry K."/>
            <person name="Miller A.N."/>
            <person name="Grigoriev I.V."/>
            <person name="Debuchy R."/>
            <person name="Gladieux P."/>
            <person name="Thoren M.H."/>
            <person name="Johannesson H."/>
        </authorList>
    </citation>
    <scope>NUCLEOTIDE SEQUENCE</scope>
    <source>
        <strain evidence="6">CBS 538.74</strain>
    </source>
</reference>
<dbReference type="GO" id="GO:0004674">
    <property type="term" value="F:protein serine/threonine kinase activity"/>
    <property type="evidence" value="ECO:0007669"/>
    <property type="project" value="TreeGrafter"/>
</dbReference>
<evidence type="ECO:0000256" key="1">
    <source>
        <dbReference type="ARBA" id="ARBA00022741"/>
    </source>
</evidence>
<proteinExistence type="predicted"/>
<name>A0AAN6VDM4_9PEZI</name>
<dbReference type="InterPro" id="IPR051681">
    <property type="entry name" value="Ser/Thr_Kinases-Pseudokinases"/>
</dbReference>
<feature type="domain" description="Protein kinase" evidence="5">
    <location>
        <begin position="1"/>
        <end position="296"/>
    </location>
</feature>
<dbReference type="InterPro" id="IPR000719">
    <property type="entry name" value="Prot_kinase_dom"/>
</dbReference>
<evidence type="ECO:0000256" key="3">
    <source>
        <dbReference type="SAM" id="MobiDB-lite"/>
    </source>
</evidence>
<dbReference type="GO" id="GO:0005524">
    <property type="term" value="F:ATP binding"/>
    <property type="evidence" value="ECO:0007669"/>
    <property type="project" value="UniProtKB-KW"/>
</dbReference>
<evidence type="ECO:0000256" key="4">
    <source>
        <dbReference type="SAM" id="Phobius"/>
    </source>
</evidence>
<dbReference type="SUPFAM" id="SSF56112">
    <property type="entry name" value="Protein kinase-like (PK-like)"/>
    <property type="match status" value="1"/>
</dbReference>
<dbReference type="PANTHER" id="PTHR44329:SF298">
    <property type="entry name" value="MIXED LINEAGE KINASE DOMAIN-LIKE PROTEIN"/>
    <property type="match status" value="1"/>
</dbReference>
<feature type="transmembrane region" description="Helical" evidence="4">
    <location>
        <begin position="776"/>
        <end position="798"/>
    </location>
</feature>
<comment type="caution">
    <text evidence="6">The sequence shown here is derived from an EMBL/GenBank/DDBJ whole genome shotgun (WGS) entry which is preliminary data.</text>
</comment>
<evidence type="ECO:0000313" key="7">
    <source>
        <dbReference type="Proteomes" id="UP001302745"/>
    </source>
</evidence>
<dbReference type="EMBL" id="MU857149">
    <property type="protein sequence ID" value="KAK4149533.1"/>
    <property type="molecule type" value="Genomic_DNA"/>
</dbReference>
<feature type="region of interest" description="Disordered" evidence="3">
    <location>
        <begin position="301"/>
        <end position="324"/>
    </location>
</feature>
<keyword evidence="1" id="KW-0547">Nucleotide-binding</keyword>
<evidence type="ECO:0000259" key="5">
    <source>
        <dbReference type="PROSITE" id="PS50011"/>
    </source>
</evidence>
<accession>A0AAN6VDM4</accession>
<evidence type="ECO:0000313" key="6">
    <source>
        <dbReference type="EMBL" id="KAK4149533.1"/>
    </source>
</evidence>
<feature type="transmembrane region" description="Helical" evidence="4">
    <location>
        <begin position="749"/>
        <end position="769"/>
    </location>
</feature>
<keyword evidence="4" id="KW-0472">Membrane</keyword>
<reference evidence="6" key="1">
    <citation type="journal article" date="2023" name="Mol. Phylogenet. Evol.">
        <title>Genome-scale phylogeny and comparative genomics of the fungal order Sordariales.</title>
        <authorList>
            <person name="Hensen N."/>
            <person name="Bonometti L."/>
            <person name="Westerberg I."/>
            <person name="Brannstrom I.O."/>
            <person name="Guillou S."/>
            <person name="Cros-Aarteil S."/>
            <person name="Calhoun S."/>
            <person name="Haridas S."/>
            <person name="Kuo A."/>
            <person name="Mondo S."/>
            <person name="Pangilinan J."/>
            <person name="Riley R."/>
            <person name="LaButti K."/>
            <person name="Andreopoulos B."/>
            <person name="Lipzen A."/>
            <person name="Chen C."/>
            <person name="Yan M."/>
            <person name="Daum C."/>
            <person name="Ng V."/>
            <person name="Clum A."/>
            <person name="Steindorff A."/>
            <person name="Ohm R.A."/>
            <person name="Martin F."/>
            <person name="Silar P."/>
            <person name="Natvig D.O."/>
            <person name="Lalanne C."/>
            <person name="Gautier V."/>
            <person name="Ament-Velasquez S.L."/>
            <person name="Kruys A."/>
            <person name="Hutchinson M.I."/>
            <person name="Powell A.J."/>
            <person name="Barry K."/>
            <person name="Miller A.N."/>
            <person name="Grigoriev I.V."/>
            <person name="Debuchy R."/>
            <person name="Gladieux P."/>
            <person name="Hiltunen Thoren M."/>
            <person name="Johannesson H."/>
        </authorList>
    </citation>
    <scope>NUCLEOTIDE SEQUENCE</scope>
    <source>
        <strain evidence="6">CBS 538.74</strain>
    </source>
</reference>
<keyword evidence="2" id="KW-0067">ATP-binding</keyword>
<dbReference type="PROSITE" id="PS00108">
    <property type="entry name" value="PROTEIN_KINASE_ST"/>
    <property type="match status" value="1"/>
</dbReference>
<dbReference type="AlphaFoldDB" id="A0AAN6VDM4"/>
<protein>
    <recommendedName>
        <fullName evidence="5">Protein kinase domain-containing protein</fullName>
    </recommendedName>
</protein>
<dbReference type="InterPro" id="IPR008271">
    <property type="entry name" value="Ser/Thr_kinase_AS"/>
</dbReference>
<evidence type="ECO:0000256" key="2">
    <source>
        <dbReference type="ARBA" id="ARBA00022840"/>
    </source>
</evidence>
<feature type="region of interest" description="Disordered" evidence="3">
    <location>
        <begin position="587"/>
        <end position="608"/>
    </location>
</feature>
<gene>
    <name evidence="6" type="ORF">C8A00DRAFT_46864</name>
</gene>
<keyword evidence="4" id="KW-0812">Transmembrane</keyword>
<organism evidence="6 7">
    <name type="scientific">Chaetomidium leptoderma</name>
    <dbReference type="NCBI Taxonomy" id="669021"/>
    <lineage>
        <taxon>Eukaryota</taxon>
        <taxon>Fungi</taxon>
        <taxon>Dikarya</taxon>
        <taxon>Ascomycota</taxon>
        <taxon>Pezizomycotina</taxon>
        <taxon>Sordariomycetes</taxon>
        <taxon>Sordariomycetidae</taxon>
        <taxon>Sordariales</taxon>
        <taxon>Chaetomiaceae</taxon>
        <taxon>Chaetomidium</taxon>
    </lineage>
</organism>
<dbReference type="Gene3D" id="1.10.510.10">
    <property type="entry name" value="Transferase(Phosphotransferase) domain 1"/>
    <property type="match status" value="1"/>
</dbReference>
<keyword evidence="7" id="KW-1185">Reference proteome</keyword>
<dbReference type="Pfam" id="PF00069">
    <property type="entry name" value="Pkinase"/>
    <property type="match status" value="1"/>
</dbReference>
<dbReference type="PANTHER" id="PTHR44329">
    <property type="entry name" value="SERINE/THREONINE-PROTEIN KINASE TNNI3K-RELATED"/>
    <property type="match status" value="1"/>
</dbReference>
<dbReference type="PROSITE" id="PS50011">
    <property type="entry name" value="PROTEIN_KINASE_DOM"/>
    <property type="match status" value="1"/>
</dbReference>